<dbReference type="Gene3D" id="2.60.120.620">
    <property type="entry name" value="q2cbj1_9rhob like domain"/>
    <property type="match status" value="1"/>
</dbReference>
<evidence type="ECO:0000313" key="4">
    <source>
        <dbReference type="Proteomes" id="UP001642464"/>
    </source>
</evidence>
<dbReference type="InterPro" id="IPR045054">
    <property type="entry name" value="P4HA-like"/>
</dbReference>
<evidence type="ECO:0000313" key="3">
    <source>
        <dbReference type="EMBL" id="CAK9067222.1"/>
    </source>
</evidence>
<reference evidence="3 4" key="1">
    <citation type="submission" date="2024-02" db="EMBL/GenBank/DDBJ databases">
        <authorList>
            <person name="Chen Y."/>
            <person name="Shah S."/>
            <person name="Dougan E. K."/>
            <person name="Thang M."/>
            <person name="Chan C."/>
        </authorList>
    </citation>
    <scope>NUCLEOTIDE SEQUENCE [LARGE SCALE GENOMIC DNA]</scope>
</reference>
<keyword evidence="1" id="KW-0479">Metal-binding</keyword>
<dbReference type="EMBL" id="CAXAMM010030913">
    <property type="protein sequence ID" value="CAK9067222.1"/>
    <property type="molecule type" value="Genomic_DNA"/>
</dbReference>
<proteinExistence type="predicted"/>
<keyword evidence="4" id="KW-1185">Reference proteome</keyword>
<gene>
    <name evidence="3" type="ORF">SCF082_LOCUS34066</name>
</gene>
<sequence>MCAMAQSEGVHVPVLSEGEDMQQLADQAIAVDPRNMEEPNSEVLKAFRVFEDPEIMVIPNFLNDDEMQHLLDLADAYWVPSTVGSGVYKTNDESKDLQNKQSKTRTSYSCMLRSSQTETVQRIEHRLAHLAGLEVKYLERLNMVRYSPGQLFNRVGPSSEG</sequence>
<protein>
    <submittedName>
        <fullName evidence="3">Prolyl 4-hydroxylase 5 (AtP4H5)</fullName>
    </submittedName>
</protein>
<comment type="caution">
    <text evidence="3">The sequence shown here is derived from an EMBL/GenBank/DDBJ whole genome shotgun (WGS) entry which is preliminary data.</text>
</comment>
<accession>A0ABP0NVM0</accession>
<dbReference type="Proteomes" id="UP001642464">
    <property type="component" value="Unassembled WGS sequence"/>
</dbReference>
<dbReference type="PANTHER" id="PTHR10869">
    <property type="entry name" value="PROLYL 4-HYDROXYLASE ALPHA SUBUNIT"/>
    <property type="match status" value="1"/>
</dbReference>
<evidence type="ECO:0000256" key="1">
    <source>
        <dbReference type="ARBA" id="ARBA00022723"/>
    </source>
</evidence>
<name>A0ABP0NVM0_9DINO</name>
<evidence type="ECO:0000256" key="2">
    <source>
        <dbReference type="ARBA" id="ARBA00023004"/>
    </source>
</evidence>
<organism evidence="3 4">
    <name type="scientific">Durusdinium trenchii</name>
    <dbReference type="NCBI Taxonomy" id="1381693"/>
    <lineage>
        <taxon>Eukaryota</taxon>
        <taxon>Sar</taxon>
        <taxon>Alveolata</taxon>
        <taxon>Dinophyceae</taxon>
        <taxon>Suessiales</taxon>
        <taxon>Symbiodiniaceae</taxon>
        <taxon>Durusdinium</taxon>
    </lineage>
</organism>
<keyword evidence="2" id="KW-0408">Iron</keyword>
<dbReference type="PANTHER" id="PTHR10869:SF246">
    <property type="entry name" value="TRANSMEMBRANE PROLYL 4-HYDROXYLASE"/>
    <property type="match status" value="1"/>
</dbReference>